<dbReference type="AlphaFoldDB" id="A0A9X0UGI1"/>
<evidence type="ECO:0000256" key="1">
    <source>
        <dbReference type="SAM" id="MobiDB-lite"/>
    </source>
</evidence>
<evidence type="ECO:0000313" key="3">
    <source>
        <dbReference type="Proteomes" id="UP000600101"/>
    </source>
</evidence>
<name>A0A9X0UGI1_9PROT</name>
<gene>
    <name evidence="2" type="ORF">H7965_27215</name>
</gene>
<accession>A0A9X0UGI1</accession>
<dbReference type="Proteomes" id="UP000600101">
    <property type="component" value="Unassembled WGS sequence"/>
</dbReference>
<dbReference type="EMBL" id="JACOMF010000096">
    <property type="protein sequence ID" value="MBC4018943.1"/>
    <property type="molecule type" value="Genomic_DNA"/>
</dbReference>
<sequence>MADWLEQRLQLGRDVFGRGVAEPDAGSLPAADVTALLRACLKLLALPERERVYRPNPPLLWRVPEALDRMRRLLPHLLDGAPLGRFLPPVGEGPAATLQRRAALLDLGHHRTRLPVQGSALHPPRSAPCRRQTISAGVQVRSGPRPGHTCHPSRRH</sequence>
<organism evidence="2 3">
    <name type="scientific">Siccirubricoccus deserti</name>
    <dbReference type="NCBI Taxonomy" id="2013562"/>
    <lineage>
        <taxon>Bacteria</taxon>
        <taxon>Pseudomonadati</taxon>
        <taxon>Pseudomonadota</taxon>
        <taxon>Alphaproteobacteria</taxon>
        <taxon>Acetobacterales</taxon>
        <taxon>Roseomonadaceae</taxon>
        <taxon>Siccirubricoccus</taxon>
    </lineage>
</organism>
<proteinExistence type="predicted"/>
<comment type="caution">
    <text evidence="2">The sequence shown here is derived from an EMBL/GenBank/DDBJ whole genome shotgun (WGS) entry which is preliminary data.</text>
</comment>
<protein>
    <submittedName>
        <fullName evidence="2">Uncharacterized protein</fullName>
    </submittedName>
</protein>
<keyword evidence="3" id="KW-1185">Reference proteome</keyword>
<feature type="region of interest" description="Disordered" evidence="1">
    <location>
        <begin position="137"/>
        <end position="156"/>
    </location>
</feature>
<evidence type="ECO:0000313" key="2">
    <source>
        <dbReference type="EMBL" id="MBC4018943.1"/>
    </source>
</evidence>
<dbReference type="RefSeq" id="WP_186773682.1">
    <property type="nucleotide sequence ID" value="NZ_JACOMF010000096.1"/>
</dbReference>
<reference evidence="2" key="1">
    <citation type="submission" date="2020-08" db="EMBL/GenBank/DDBJ databases">
        <authorList>
            <person name="Hu Y."/>
            <person name="Nguyen S.V."/>
            <person name="Li F."/>
            <person name="Fanning S."/>
        </authorList>
    </citation>
    <scope>NUCLEOTIDE SEQUENCE</scope>
    <source>
        <strain evidence="2">SYSU D8009</strain>
    </source>
</reference>